<dbReference type="InterPro" id="IPR007889">
    <property type="entry name" value="HTH_Psq"/>
</dbReference>
<dbReference type="GO" id="GO:0005634">
    <property type="term" value="C:nucleus"/>
    <property type="evidence" value="ECO:0007669"/>
    <property type="project" value="UniProtKB-SubCell"/>
</dbReference>
<dbReference type="OrthoDB" id="8193167at2759"/>
<evidence type="ECO:0000259" key="3">
    <source>
        <dbReference type="Pfam" id="PF05225"/>
    </source>
</evidence>
<dbReference type="EMBL" id="VTPC01000639">
    <property type="protein sequence ID" value="KAF2904938.1"/>
    <property type="molecule type" value="Genomic_DNA"/>
</dbReference>
<gene>
    <name evidence="4" type="ORF">ILUMI_01234</name>
</gene>
<name>A0A8K0DKN7_IGNLU</name>
<comment type="caution">
    <text evidence="4">The sequence shown here is derived from an EMBL/GenBank/DDBJ whole genome shotgun (WGS) entry which is preliminary data.</text>
</comment>
<proteinExistence type="predicted"/>
<accession>A0A8K0DKN7</accession>
<dbReference type="AlphaFoldDB" id="A0A8K0DKN7"/>
<dbReference type="GO" id="GO:0003677">
    <property type="term" value="F:DNA binding"/>
    <property type="evidence" value="ECO:0007669"/>
    <property type="project" value="InterPro"/>
</dbReference>
<dbReference type="Gene3D" id="1.10.10.60">
    <property type="entry name" value="Homeodomain-like"/>
    <property type="match status" value="1"/>
</dbReference>
<sequence length="150" mass="17349">MSACFRKYVDYTPETLKQFLAAIKSGMRQRVAAEAYNIPRRTLNNKLKQKHAQKPGYPPVFTADEEASFVSCIYLVSTFGFPVDEFELQCDIQAYLRRQDRKPRKKKRLQVEAGKSIAHEDLEHPSTSESNDTNGEKQEIRCVRRHPQLS</sequence>
<dbReference type="Proteomes" id="UP000801492">
    <property type="component" value="Unassembled WGS sequence"/>
</dbReference>
<feature type="compositionally biased region" description="Basic and acidic residues" evidence="2">
    <location>
        <begin position="117"/>
        <end position="126"/>
    </location>
</feature>
<keyword evidence="5" id="KW-1185">Reference proteome</keyword>
<evidence type="ECO:0000313" key="4">
    <source>
        <dbReference type="EMBL" id="KAF2904938.1"/>
    </source>
</evidence>
<comment type="subcellular location">
    <subcellularLocation>
        <location evidence="1">Nucleus</location>
    </subcellularLocation>
</comment>
<evidence type="ECO:0000313" key="5">
    <source>
        <dbReference type="Proteomes" id="UP000801492"/>
    </source>
</evidence>
<feature type="domain" description="HTH psq-type" evidence="3">
    <location>
        <begin position="12"/>
        <end position="52"/>
    </location>
</feature>
<dbReference type="InterPro" id="IPR009057">
    <property type="entry name" value="Homeodomain-like_sf"/>
</dbReference>
<organism evidence="4 5">
    <name type="scientific">Ignelater luminosus</name>
    <name type="common">Cucubano</name>
    <name type="synonym">Pyrophorus luminosus</name>
    <dbReference type="NCBI Taxonomy" id="2038154"/>
    <lineage>
        <taxon>Eukaryota</taxon>
        <taxon>Metazoa</taxon>
        <taxon>Ecdysozoa</taxon>
        <taxon>Arthropoda</taxon>
        <taxon>Hexapoda</taxon>
        <taxon>Insecta</taxon>
        <taxon>Pterygota</taxon>
        <taxon>Neoptera</taxon>
        <taxon>Endopterygota</taxon>
        <taxon>Coleoptera</taxon>
        <taxon>Polyphaga</taxon>
        <taxon>Elateriformia</taxon>
        <taxon>Elateroidea</taxon>
        <taxon>Elateridae</taxon>
        <taxon>Agrypninae</taxon>
        <taxon>Pyrophorini</taxon>
        <taxon>Ignelater</taxon>
    </lineage>
</organism>
<evidence type="ECO:0000256" key="2">
    <source>
        <dbReference type="SAM" id="MobiDB-lite"/>
    </source>
</evidence>
<dbReference type="SUPFAM" id="SSF46689">
    <property type="entry name" value="Homeodomain-like"/>
    <property type="match status" value="1"/>
</dbReference>
<dbReference type="Pfam" id="PF05225">
    <property type="entry name" value="HTH_psq"/>
    <property type="match status" value="1"/>
</dbReference>
<evidence type="ECO:0000256" key="1">
    <source>
        <dbReference type="ARBA" id="ARBA00004123"/>
    </source>
</evidence>
<reference evidence="4" key="1">
    <citation type="submission" date="2019-08" db="EMBL/GenBank/DDBJ databases">
        <title>The genome of the North American firefly Photinus pyralis.</title>
        <authorList>
            <consortium name="Photinus pyralis genome working group"/>
            <person name="Fallon T.R."/>
            <person name="Sander Lower S.E."/>
            <person name="Weng J.-K."/>
        </authorList>
    </citation>
    <scope>NUCLEOTIDE SEQUENCE</scope>
    <source>
        <strain evidence="4">TRF0915ILg1</strain>
        <tissue evidence="4">Whole body</tissue>
    </source>
</reference>
<protein>
    <recommendedName>
        <fullName evidence="3">HTH psq-type domain-containing protein</fullName>
    </recommendedName>
</protein>
<feature type="region of interest" description="Disordered" evidence="2">
    <location>
        <begin position="99"/>
        <end position="150"/>
    </location>
</feature>
<feature type="compositionally biased region" description="Basic residues" evidence="2">
    <location>
        <begin position="99"/>
        <end position="108"/>
    </location>
</feature>